<accession>A0A545T2U7</accession>
<evidence type="ECO:0000313" key="1">
    <source>
        <dbReference type="EMBL" id="TQV71505.1"/>
    </source>
</evidence>
<dbReference type="OrthoDB" id="9027184at2"/>
<reference evidence="1 2" key="1">
    <citation type="submission" date="2019-06" db="EMBL/GenBank/DDBJ databases">
        <title>Draft genome of Aliikangiella marina GYP-15.</title>
        <authorList>
            <person name="Wang G."/>
        </authorList>
    </citation>
    <scope>NUCLEOTIDE SEQUENCE [LARGE SCALE GENOMIC DNA]</scope>
    <source>
        <strain evidence="1 2">GYP-15</strain>
    </source>
</reference>
<gene>
    <name evidence="1" type="ORF">FLL45_20345</name>
</gene>
<organism evidence="1 2">
    <name type="scientific">Aliikangiella marina</name>
    <dbReference type="NCBI Taxonomy" id="1712262"/>
    <lineage>
        <taxon>Bacteria</taxon>
        <taxon>Pseudomonadati</taxon>
        <taxon>Pseudomonadota</taxon>
        <taxon>Gammaproteobacteria</taxon>
        <taxon>Oceanospirillales</taxon>
        <taxon>Pleioneaceae</taxon>
        <taxon>Aliikangiella</taxon>
    </lineage>
</organism>
<evidence type="ECO:0000313" key="2">
    <source>
        <dbReference type="Proteomes" id="UP000317839"/>
    </source>
</evidence>
<dbReference type="EMBL" id="VIKR01000006">
    <property type="protein sequence ID" value="TQV71505.1"/>
    <property type="molecule type" value="Genomic_DNA"/>
</dbReference>
<dbReference type="AlphaFoldDB" id="A0A545T2U7"/>
<proteinExistence type="predicted"/>
<dbReference type="RefSeq" id="WP_142943904.1">
    <property type="nucleotide sequence ID" value="NZ_VIKR01000006.1"/>
</dbReference>
<keyword evidence="2" id="KW-1185">Reference proteome</keyword>
<sequence length="719" mass="78278">MPLPIPNLDDRRFKDLVEDAKARLMTHVPELTQIAPGDPAHAFVDLFAYLTESILFRANLIPERQRRVVLNLLQIPLRNAVASRGVVCIDSGARRASLPSFIPDGAQLKAKNIQFTGIGELQPTPLVLNVSIKTKVADETLTEMGVTQQALRDQYGLKNSDKPLAFEPKSFELGNETLALTNSIDSRFYLALTVPKTLRVARDTVRENLAGELINIAIAPADDLLAEEIDSMSDRELVWELLSQDEEGNLLNLPLDVVYDSSRGGRQIGVVRLRLPDNADLFDDLAATDPMFAGLGNAPPELPANIGEGLVALWIRLSCPDEPDLSLGYLGINGLEVKGCGQKNNVVIGVGSGNPDQVVNLPDQRIDKESLVLQVEEDNAWVTWQQVDVLVGLGGEAKVYRLDANQGVVYFGDGLEGGKRPAKGKRIRIGTYLYGGGVETNLPIDSIKEISNGSQLTVRHEWPCKGGIDAESVEQAEKRIPEYLTHRNRAVTKEDFQLLCMSNPVTPVALAEVIEGFVPGATIQAARQNVPGAVSVFVLPPKYPALRQTPKATRGLLINIYEYLSQRTLVGTELYVLSPEFVPMATGVMIDVLESSREQEIKQAVQNALVQYLWPVSPGGVNSQGWGMGVTVAANELMTVVSRVDGVRAVNGFSLFINSEDSWTRLPEDGEIILQLYQLPELLGVSVGIGDGEPAFPSGIEPETDSSRLIPAPVIPEVC</sequence>
<comment type="caution">
    <text evidence="1">The sequence shown here is derived from an EMBL/GenBank/DDBJ whole genome shotgun (WGS) entry which is preliminary data.</text>
</comment>
<name>A0A545T2U7_9GAMM</name>
<dbReference type="Proteomes" id="UP000317839">
    <property type="component" value="Unassembled WGS sequence"/>
</dbReference>
<protein>
    <submittedName>
        <fullName evidence="1">Putative baseplate assembly protein</fullName>
    </submittedName>
</protein>